<name>A0ABT1NFM5_9FIRM</name>
<proteinExistence type="predicted"/>
<evidence type="ECO:0000313" key="2">
    <source>
        <dbReference type="Proteomes" id="UP001651880"/>
    </source>
</evidence>
<keyword evidence="2" id="KW-1185">Reference proteome</keyword>
<protein>
    <submittedName>
        <fullName evidence="1">Uncharacterized protein</fullName>
    </submittedName>
</protein>
<dbReference type="EMBL" id="JAJEKE010000008">
    <property type="protein sequence ID" value="MCQ1530065.1"/>
    <property type="molecule type" value="Genomic_DNA"/>
</dbReference>
<accession>A0ABT1NFM5</accession>
<evidence type="ECO:0000313" key="1">
    <source>
        <dbReference type="EMBL" id="MCQ1530065.1"/>
    </source>
</evidence>
<sequence length="163" mass="18416">MDEMTIKVLAEMGANLTNLAVKGTVSAVSNKIKSIKMEKDVEIIKNKYDEIINELLSEREEAVRIAQVYKTELERYEISDDDIMHLHNTVERVLEILKKMVPTTPVESYEQFKELINVDTLKAMQLLGFNYKAAIGDPLTELCANAILSKSKSPQNSGVKNKK</sequence>
<dbReference type="RefSeq" id="WP_255227582.1">
    <property type="nucleotide sequence ID" value="NZ_JAJEKE010000008.1"/>
</dbReference>
<comment type="caution">
    <text evidence="1">The sequence shown here is derived from an EMBL/GenBank/DDBJ whole genome shotgun (WGS) entry which is preliminary data.</text>
</comment>
<reference evidence="1 2" key="1">
    <citation type="submission" date="2021-10" db="EMBL/GenBank/DDBJ databases">
        <title>Lutispora strain m25 sp. nov., a thermophilic, non-spore-forming bacterium isolated from a lab-scale methanogenic bioreactor digesting anaerobic sludge.</title>
        <authorList>
            <person name="El Houari A."/>
            <person name="Mcdonald J."/>
        </authorList>
    </citation>
    <scope>NUCLEOTIDE SEQUENCE [LARGE SCALE GENOMIC DNA]</scope>
    <source>
        <strain evidence="2">m25</strain>
    </source>
</reference>
<dbReference type="Proteomes" id="UP001651880">
    <property type="component" value="Unassembled WGS sequence"/>
</dbReference>
<gene>
    <name evidence="1" type="ORF">LJD61_10970</name>
</gene>
<organism evidence="1 2">
    <name type="scientific">Lutispora saccharofermentans</name>
    <dbReference type="NCBI Taxonomy" id="3024236"/>
    <lineage>
        <taxon>Bacteria</taxon>
        <taxon>Bacillati</taxon>
        <taxon>Bacillota</taxon>
        <taxon>Clostridia</taxon>
        <taxon>Lutisporales</taxon>
        <taxon>Lutisporaceae</taxon>
        <taxon>Lutispora</taxon>
    </lineage>
</organism>